<name>A0A5M3MDI9_CONPW</name>
<evidence type="ECO:0000256" key="7">
    <source>
        <dbReference type="SAM" id="MobiDB-lite"/>
    </source>
</evidence>
<keyword evidence="6" id="KW-0788">Thiol protease</keyword>
<proteinExistence type="predicted"/>
<evidence type="ECO:0000256" key="1">
    <source>
        <dbReference type="ARBA" id="ARBA00000707"/>
    </source>
</evidence>
<organism evidence="9 10">
    <name type="scientific">Coniophora puteana (strain RWD-64-598)</name>
    <name type="common">Brown rot fungus</name>
    <dbReference type="NCBI Taxonomy" id="741705"/>
    <lineage>
        <taxon>Eukaryota</taxon>
        <taxon>Fungi</taxon>
        <taxon>Dikarya</taxon>
        <taxon>Basidiomycota</taxon>
        <taxon>Agaricomycotina</taxon>
        <taxon>Agaricomycetes</taxon>
        <taxon>Agaricomycetidae</taxon>
        <taxon>Boletales</taxon>
        <taxon>Coniophorineae</taxon>
        <taxon>Coniophoraceae</taxon>
        <taxon>Coniophora</taxon>
    </lineage>
</organism>
<dbReference type="InterPro" id="IPR038765">
    <property type="entry name" value="Papain-like_cys_pep_sf"/>
</dbReference>
<feature type="domain" description="OTU" evidence="8">
    <location>
        <begin position="117"/>
        <end position="320"/>
    </location>
</feature>
<reference evidence="10" key="1">
    <citation type="journal article" date="2012" name="Science">
        <title>The Paleozoic origin of enzymatic lignin decomposition reconstructed from 31 fungal genomes.</title>
        <authorList>
            <person name="Floudas D."/>
            <person name="Binder M."/>
            <person name="Riley R."/>
            <person name="Barry K."/>
            <person name="Blanchette R.A."/>
            <person name="Henrissat B."/>
            <person name="Martinez A.T."/>
            <person name="Otillar R."/>
            <person name="Spatafora J.W."/>
            <person name="Yadav J.S."/>
            <person name="Aerts A."/>
            <person name="Benoit I."/>
            <person name="Boyd A."/>
            <person name="Carlson A."/>
            <person name="Copeland A."/>
            <person name="Coutinho P.M."/>
            <person name="de Vries R.P."/>
            <person name="Ferreira P."/>
            <person name="Findley K."/>
            <person name="Foster B."/>
            <person name="Gaskell J."/>
            <person name="Glotzer D."/>
            <person name="Gorecki P."/>
            <person name="Heitman J."/>
            <person name="Hesse C."/>
            <person name="Hori C."/>
            <person name="Igarashi K."/>
            <person name="Jurgens J.A."/>
            <person name="Kallen N."/>
            <person name="Kersten P."/>
            <person name="Kohler A."/>
            <person name="Kuees U."/>
            <person name="Kumar T.K.A."/>
            <person name="Kuo A."/>
            <person name="LaButti K."/>
            <person name="Larrondo L.F."/>
            <person name="Lindquist E."/>
            <person name="Ling A."/>
            <person name="Lombard V."/>
            <person name="Lucas S."/>
            <person name="Lundell T."/>
            <person name="Martin R."/>
            <person name="McLaughlin D.J."/>
            <person name="Morgenstern I."/>
            <person name="Morin E."/>
            <person name="Murat C."/>
            <person name="Nagy L.G."/>
            <person name="Nolan M."/>
            <person name="Ohm R.A."/>
            <person name="Patyshakuliyeva A."/>
            <person name="Rokas A."/>
            <person name="Ruiz-Duenas F.J."/>
            <person name="Sabat G."/>
            <person name="Salamov A."/>
            <person name="Samejima M."/>
            <person name="Schmutz J."/>
            <person name="Slot J.C."/>
            <person name="St John F."/>
            <person name="Stenlid J."/>
            <person name="Sun H."/>
            <person name="Sun S."/>
            <person name="Syed K."/>
            <person name="Tsang A."/>
            <person name="Wiebenga A."/>
            <person name="Young D."/>
            <person name="Pisabarro A."/>
            <person name="Eastwood D.C."/>
            <person name="Martin F."/>
            <person name="Cullen D."/>
            <person name="Grigoriev I.V."/>
            <person name="Hibbett D.S."/>
        </authorList>
    </citation>
    <scope>NUCLEOTIDE SEQUENCE [LARGE SCALE GENOMIC DNA]</scope>
    <source>
        <strain evidence="10">RWD-64-598 SS2</strain>
    </source>
</reference>
<dbReference type="EC" id="3.4.19.12" evidence="2"/>
<dbReference type="Gene3D" id="3.30.200.60">
    <property type="entry name" value="Peptidase C65 Otubain, subdomain 1"/>
    <property type="match status" value="1"/>
</dbReference>
<gene>
    <name evidence="9" type="ORF">CONPUDRAFT_130011</name>
</gene>
<dbReference type="CDD" id="cd22749">
    <property type="entry name" value="Otubain_C65"/>
    <property type="match status" value="1"/>
</dbReference>
<dbReference type="InterPro" id="IPR042468">
    <property type="entry name" value="Peptidase_C65_otubain_sub1"/>
</dbReference>
<dbReference type="Pfam" id="PF10275">
    <property type="entry name" value="Peptidase_C65"/>
    <property type="match status" value="1"/>
</dbReference>
<dbReference type="GO" id="GO:0004843">
    <property type="term" value="F:cysteine-type deubiquitinase activity"/>
    <property type="evidence" value="ECO:0007669"/>
    <property type="project" value="UniProtKB-EC"/>
</dbReference>
<evidence type="ECO:0000256" key="3">
    <source>
        <dbReference type="ARBA" id="ARBA00022670"/>
    </source>
</evidence>
<dbReference type="RefSeq" id="XP_007773064.1">
    <property type="nucleotide sequence ID" value="XM_007774874.1"/>
</dbReference>
<dbReference type="EMBL" id="JH711585">
    <property type="protein sequence ID" value="EIW76685.1"/>
    <property type="molecule type" value="Genomic_DNA"/>
</dbReference>
<evidence type="ECO:0000256" key="2">
    <source>
        <dbReference type="ARBA" id="ARBA00012759"/>
    </source>
</evidence>
<dbReference type="GO" id="GO:0005634">
    <property type="term" value="C:nucleus"/>
    <property type="evidence" value="ECO:0007669"/>
    <property type="project" value="TreeGrafter"/>
</dbReference>
<dbReference type="GO" id="GO:0043130">
    <property type="term" value="F:ubiquitin binding"/>
    <property type="evidence" value="ECO:0007669"/>
    <property type="project" value="TreeGrafter"/>
</dbReference>
<keyword evidence="5" id="KW-0378">Hydrolase</keyword>
<dbReference type="GO" id="GO:0071108">
    <property type="term" value="P:protein K48-linked deubiquitination"/>
    <property type="evidence" value="ECO:0007669"/>
    <property type="project" value="TreeGrafter"/>
</dbReference>
<dbReference type="Gene3D" id="1.20.1300.20">
    <property type="entry name" value="Peptidase C65 Otubain, subdomain 2"/>
    <property type="match status" value="1"/>
</dbReference>
<accession>A0A5M3MDI9</accession>
<dbReference type="InterPro" id="IPR042467">
    <property type="entry name" value="Peptidase_C65_otubain_sub2"/>
</dbReference>
<evidence type="ECO:0000256" key="6">
    <source>
        <dbReference type="ARBA" id="ARBA00022807"/>
    </source>
</evidence>
<dbReference type="InterPro" id="IPR003323">
    <property type="entry name" value="OTU_dom"/>
</dbReference>
<evidence type="ECO:0000313" key="10">
    <source>
        <dbReference type="Proteomes" id="UP000053558"/>
    </source>
</evidence>
<dbReference type="GeneID" id="19200236"/>
<comment type="caution">
    <text evidence="9">The sequence shown here is derived from an EMBL/GenBank/DDBJ whole genome shotgun (WGS) entry which is preliminary data.</text>
</comment>
<dbReference type="GO" id="GO:0006508">
    <property type="term" value="P:proteolysis"/>
    <property type="evidence" value="ECO:0007669"/>
    <property type="project" value="UniProtKB-KW"/>
</dbReference>
<feature type="region of interest" description="Disordered" evidence="7">
    <location>
        <begin position="1"/>
        <end position="54"/>
    </location>
</feature>
<evidence type="ECO:0000313" key="9">
    <source>
        <dbReference type="EMBL" id="EIW76685.1"/>
    </source>
</evidence>
<dbReference type="OrthoDB" id="18915at2759"/>
<comment type="catalytic activity">
    <reaction evidence="1">
        <text>Thiol-dependent hydrolysis of ester, thioester, amide, peptide and isopeptide bonds formed by the C-terminal Gly of ubiquitin (a 76-residue protein attached to proteins as an intracellular targeting signal).</text>
        <dbReference type="EC" id="3.4.19.12"/>
    </reaction>
</comment>
<dbReference type="AlphaFoldDB" id="A0A5M3MDI9"/>
<dbReference type="SUPFAM" id="SSF54001">
    <property type="entry name" value="Cysteine proteinases"/>
    <property type="match status" value="1"/>
</dbReference>
<keyword evidence="3" id="KW-0645">Protease</keyword>
<dbReference type="OMA" id="ADHVQIT"/>
<dbReference type="Proteomes" id="UP000053558">
    <property type="component" value="Unassembled WGS sequence"/>
</dbReference>
<dbReference type="PANTHER" id="PTHR12931">
    <property type="entry name" value="UBIQUITIN THIOLESTERASE PROTEIN OTUB"/>
    <property type="match status" value="1"/>
</dbReference>
<evidence type="ECO:0000259" key="8">
    <source>
        <dbReference type="PROSITE" id="PS50802"/>
    </source>
</evidence>
<sequence length="322" mass="36109">MNRPPTSGPPPEAPRLKSTGLPNDEPQAQLPSQNHPGVSGPPTDFMGGHPILPEDMDIRDLPSNQLYEMNQNLMAESVSTRPLIDQLTPMEVLRAEYENGSRTFVSQIDYLMNKGYRHIWRARGDGDCFYRSLAYAFVLNMLDAPQAEREIVVATALSQLQSCKPMLSQAGFEPIAYDMFYEAFEAVIQSVVSATEEYGLLTSDSLLRIFQDANNSNEIVAFLRLLTSAQIRLNPDEYAAFIIDMEPTQFCNNHVEPLGKEADHIQVSALADAMQIRVQIAYLDGHKANEVDFIDVGNKNSKEPLLLLYRPGHYDILSRKVM</sequence>
<keyword evidence="4" id="KW-0833">Ubl conjugation pathway</keyword>
<dbReference type="PANTHER" id="PTHR12931:SF15">
    <property type="entry name" value="UBIQUITIN THIOESTERASE OTUBAIN-LIKE"/>
    <property type="match status" value="1"/>
</dbReference>
<evidence type="ECO:0000256" key="5">
    <source>
        <dbReference type="ARBA" id="ARBA00022801"/>
    </source>
</evidence>
<keyword evidence="10" id="KW-1185">Reference proteome</keyword>
<dbReference type="KEGG" id="cput:CONPUDRAFT_130011"/>
<feature type="compositionally biased region" description="Pro residues" evidence="7">
    <location>
        <begin position="1"/>
        <end position="13"/>
    </location>
</feature>
<protein>
    <recommendedName>
        <fullName evidence="2">ubiquitinyl hydrolase 1</fullName>
        <ecNumber evidence="2">3.4.19.12</ecNumber>
    </recommendedName>
</protein>
<dbReference type="PROSITE" id="PS50802">
    <property type="entry name" value="OTU"/>
    <property type="match status" value="1"/>
</dbReference>
<dbReference type="InterPro" id="IPR019400">
    <property type="entry name" value="Peptidase_C65_otubain"/>
</dbReference>
<evidence type="ECO:0000256" key="4">
    <source>
        <dbReference type="ARBA" id="ARBA00022786"/>
    </source>
</evidence>